<gene>
    <name evidence="1" type="ORF">N7515_009813</name>
</gene>
<comment type="caution">
    <text evidence="1">The sequence shown here is derived from an EMBL/GenBank/DDBJ whole genome shotgun (WGS) entry which is preliminary data.</text>
</comment>
<evidence type="ECO:0000313" key="2">
    <source>
        <dbReference type="Proteomes" id="UP001149079"/>
    </source>
</evidence>
<dbReference type="GeneID" id="81409727"/>
<organism evidence="1 2">
    <name type="scientific">Penicillium bovifimosum</name>
    <dbReference type="NCBI Taxonomy" id="126998"/>
    <lineage>
        <taxon>Eukaryota</taxon>
        <taxon>Fungi</taxon>
        <taxon>Dikarya</taxon>
        <taxon>Ascomycota</taxon>
        <taxon>Pezizomycotina</taxon>
        <taxon>Eurotiomycetes</taxon>
        <taxon>Eurotiomycetidae</taxon>
        <taxon>Eurotiales</taxon>
        <taxon>Aspergillaceae</taxon>
        <taxon>Penicillium</taxon>
    </lineage>
</organism>
<reference evidence="1" key="2">
    <citation type="journal article" date="2023" name="IMA Fungus">
        <title>Comparative genomic study of the Penicillium genus elucidates a diverse pangenome and 15 lateral gene transfer events.</title>
        <authorList>
            <person name="Petersen C."/>
            <person name="Sorensen T."/>
            <person name="Nielsen M.R."/>
            <person name="Sondergaard T.E."/>
            <person name="Sorensen J.L."/>
            <person name="Fitzpatrick D.A."/>
            <person name="Frisvad J.C."/>
            <person name="Nielsen K.L."/>
        </authorList>
    </citation>
    <scope>NUCLEOTIDE SEQUENCE</scope>
    <source>
        <strain evidence="1">IBT 22155</strain>
    </source>
</reference>
<name>A0A9W9KV00_9EURO</name>
<reference evidence="1" key="1">
    <citation type="submission" date="2022-11" db="EMBL/GenBank/DDBJ databases">
        <authorList>
            <person name="Petersen C."/>
        </authorList>
    </citation>
    <scope>NUCLEOTIDE SEQUENCE</scope>
    <source>
        <strain evidence="1">IBT 22155</strain>
    </source>
</reference>
<dbReference type="AlphaFoldDB" id="A0A9W9KV00"/>
<dbReference type="Proteomes" id="UP001149079">
    <property type="component" value="Unassembled WGS sequence"/>
</dbReference>
<keyword evidence="2" id="KW-1185">Reference proteome</keyword>
<evidence type="ECO:0000313" key="1">
    <source>
        <dbReference type="EMBL" id="KAJ5120425.1"/>
    </source>
</evidence>
<protein>
    <submittedName>
        <fullName evidence="1">Uncharacterized protein</fullName>
    </submittedName>
</protein>
<sequence>MSEEQLNKQVRLHRHLCKTDPAGRPIQPVLGPSTIRLEQSDTHIEQQRPLFTMPEYSSTTTAAELSIYLW</sequence>
<dbReference type="RefSeq" id="XP_056516929.1">
    <property type="nucleotide sequence ID" value="XM_056670556.1"/>
</dbReference>
<proteinExistence type="predicted"/>
<accession>A0A9W9KV00</accession>
<dbReference type="EMBL" id="JAPQKL010000008">
    <property type="protein sequence ID" value="KAJ5120425.1"/>
    <property type="molecule type" value="Genomic_DNA"/>
</dbReference>